<dbReference type="Pfam" id="PF00702">
    <property type="entry name" value="Hydrolase"/>
    <property type="match status" value="1"/>
</dbReference>
<gene>
    <name evidence="3" type="ORF">AC482_04105</name>
</gene>
<dbReference type="Gene3D" id="1.10.150.240">
    <property type="entry name" value="Putative phosphatase, domain 2"/>
    <property type="match status" value="1"/>
</dbReference>
<evidence type="ECO:0000256" key="2">
    <source>
        <dbReference type="ARBA" id="ARBA00022801"/>
    </source>
</evidence>
<dbReference type="SFLD" id="SFLDG01129">
    <property type="entry name" value="C1.5:_HAD__Beta-PGM__Phosphata"/>
    <property type="match status" value="1"/>
</dbReference>
<dbReference type="SUPFAM" id="SSF56784">
    <property type="entry name" value="HAD-like"/>
    <property type="match status" value="1"/>
</dbReference>
<reference evidence="3 4" key="1">
    <citation type="submission" date="2015-06" db="EMBL/GenBank/DDBJ databases">
        <title>New insights into the roles of widespread benthic archaea in carbon and nitrogen cycling.</title>
        <authorList>
            <person name="Lazar C.S."/>
            <person name="Baker B.J."/>
            <person name="Seitz K.W."/>
            <person name="Hyde A.S."/>
            <person name="Dick G.J."/>
            <person name="Hinrichs K.-U."/>
            <person name="Teske A.P."/>
        </authorList>
    </citation>
    <scope>NUCLEOTIDE SEQUENCE [LARGE SCALE GENOMIC DNA]</scope>
    <source>
        <strain evidence="3">DG-45</strain>
    </source>
</reference>
<dbReference type="EMBL" id="LFWZ01000034">
    <property type="protein sequence ID" value="KON30317.1"/>
    <property type="molecule type" value="Genomic_DNA"/>
</dbReference>
<dbReference type="SFLD" id="SFLDS00003">
    <property type="entry name" value="Haloacid_Dehalogenase"/>
    <property type="match status" value="1"/>
</dbReference>
<dbReference type="PANTHER" id="PTHR43316:SF3">
    <property type="entry name" value="HALOACID DEHALOGENASE, TYPE II (AFU_ORTHOLOGUE AFUA_2G07750)-RELATED"/>
    <property type="match status" value="1"/>
</dbReference>
<dbReference type="Gene3D" id="3.40.50.1000">
    <property type="entry name" value="HAD superfamily/HAD-like"/>
    <property type="match status" value="1"/>
</dbReference>
<comment type="caution">
    <text evidence="3">The sequence shown here is derived from an EMBL/GenBank/DDBJ whole genome shotgun (WGS) entry which is preliminary data.</text>
</comment>
<keyword evidence="2" id="KW-0378">Hydrolase</keyword>
<comment type="similarity">
    <text evidence="1">Belongs to the HAD-like hydrolase superfamily. S-2-haloalkanoic acid dehalogenase family.</text>
</comment>
<dbReference type="InterPro" id="IPR006439">
    <property type="entry name" value="HAD-SF_hydro_IA"/>
</dbReference>
<dbReference type="AlphaFoldDB" id="A0A0M0BP09"/>
<dbReference type="GO" id="GO:0019120">
    <property type="term" value="F:hydrolase activity, acting on acid halide bonds, in C-halide compounds"/>
    <property type="evidence" value="ECO:0007669"/>
    <property type="project" value="InterPro"/>
</dbReference>
<organism evidence="3 4">
    <name type="scientific">miscellaneous Crenarchaeota group-15 archaeon DG-45</name>
    <dbReference type="NCBI Taxonomy" id="1685127"/>
    <lineage>
        <taxon>Archaea</taxon>
        <taxon>Candidatus Bathyarchaeota</taxon>
        <taxon>MCG-15</taxon>
    </lineage>
</organism>
<proteinExistence type="inferred from homology"/>
<dbReference type="NCBIfam" id="TIGR01428">
    <property type="entry name" value="HAD_type_II"/>
    <property type="match status" value="1"/>
</dbReference>
<sequence length="234" mass="26872">MCSPTPKALTFDLFGTILDLEGSLTPVIQRFLIGHGSSLEPTRLWRELRARQRIEQYQDNLLMLGHSGYLGAVRRAFRYVLNLNAIPFTDEEVQGFVESWKGLSPFEDAVEGLNRLRGRYRLVVLSNGEDWFLRHLLGERVGFEFDEVFSVERVGVFKPHPAVYRACARMLGREPHELMMVSSNTFDVMGARACGFQAAWVRRQELPYEETLLRPTLVVRDFLELSDSLSRSET</sequence>
<evidence type="ECO:0000313" key="4">
    <source>
        <dbReference type="Proteomes" id="UP000037210"/>
    </source>
</evidence>
<protein>
    <submittedName>
        <fullName evidence="3">Haloacid dehalogenase</fullName>
    </submittedName>
</protein>
<dbReference type="PRINTS" id="PR00413">
    <property type="entry name" value="HADHALOGNASE"/>
</dbReference>
<evidence type="ECO:0000256" key="1">
    <source>
        <dbReference type="ARBA" id="ARBA00008106"/>
    </source>
</evidence>
<name>A0A0M0BP09_9ARCH</name>
<accession>A0A0M0BP09</accession>
<dbReference type="InterPro" id="IPR036412">
    <property type="entry name" value="HAD-like_sf"/>
</dbReference>
<dbReference type="InterPro" id="IPR051540">
    <property type="entry name" value="S-2-haloacid_dehalogenase"/>
</dbReference>
<dbReference type="NCBIfam" id="TIGR01493">
    <property type="entry name" value="HAD-SF-IA-v2"/>
    <property type="match status" value="1"/>
</dbReference>
<dbReference type="PANTHER" id="PTHR43316">
    <property type="entry name" value="HYDROLASE, HALOACID DELAHOGENASE-RELATED"/>
    <property type="match status" value="1"/>
</dbReference>
<dbReference type="InterPro" id="IPR023198">
    <property type="entry name" value="PGP-like_dom2"/>
</dbReference>
<dbReference type="Proteomes" id="UP000037210">
    <property type="component" value="Unassembled WGS sequence"/>
</dbReference>
<dbReference type="InterPro" id="IPR006328">
    <property type="entry name" value="2-HAD"/>
</dbReference>
<dbReference type="InterPro" id="IPR023214">
    <property type="entry name" value="HAD_sf"/>
</dbReference>
<evidence type="ECO:0000313" key="3">
    <source>
        <dbReference type="EMBL" id="KON30317.1"/>
    </source>
</evidence>